<feature type="region of interest" description="Disordered" evidence="1">
    <location>
        <begin position="23"/>
        <end position="51"/>
    </location>
</feature>
<evidence type="ECO:0000256" key="2">
    <source>
        <dbReference type="SAM" id="Phobius"/>
    </source>
</evidence>
<dbReference type="EMBL" id="CP158373">
    <property type="protein sequence ID" value="XBY65883.1"/>
    <property type="molecule type" value="Genomic_DNA"/>
</dbReference>
<evidence type="ECO:0008006" key="5">
    <source>
        <dbReference type="Google" id="ProtNLM"/>
    </source>
</evidence>
<evidence type="ECO:0000313" key="4">
    <source>
        <dbReference type="EMBL" id="XBY65883.1"/>
    </source>
</evidence>
<proteinExistence type="predicted"/>
<accession>A0AAU7YA51</accession>
<sequence length="167" mass="17198">MSLKTTLALALLLGLSTPLFAGPGQGGPGGHGGGPGPGGQGGWGPGGGGHDRGLPSGARELWIGSALYFVAAGTYYLWNANVQRYEVVTPPAVVQGNAAVSYEVIAYPANGQSVDQQGRDRYECHTWAVSQSGFDPATVTRPVGSDSSDRYRRALGACLMGRGYSVN</sequence>
<dbReference type="AlphaFoldDB" id="A0AAU7YA51"/>
<keyword evidence="2" id="KW-0812">Transmembrane</keyword>
<keyword evidence="2" id="KW-0472">Membrane</keyword>
<gene>
    <name evidence="4" type="ORF">ABS648_08995</name>
</gene>
<feature type="chain" id="PRO_5043873936" description="Glycine zipper family protein" evidence="3">
    <location>
        <begin position="22"/>
        <end position="167"/>
    </location>
</feature>
<reference evidence="4" key="1">
    <citation type="submission" date="2023-08" db="EMBL/GenBank/DDBJ databases">
        <title>Increased levels of nutrients transform a symbiont into a lethal pathobiont.</title>
        <authorList>
            <person name="Lachnit T."/>
            <person name="Ulrich L."/>
            <person name="Willmer F.M."/>
            <person name="Hasenbein T."/>
            <person name="Steiner L.X."/>
            <person name="Wolters M."/>
            <person name="Herbst E.M."/>
            <person name="Deines P."/>
        </authorList>
    </citation>
    <scope>NUCLEOTIDE SEQUENCE</scope>
    <source>
        <strain evidence="4">T3</strain>
    </source>
</reference>
<name>A0AAU7YA51_9PSED</name>
<protein>
    <recommendedName>
        <fullName evidence="5">Glycine zipper family protein</fullName>
    </recommendedName>
</protein>
<dbReference type="RefSeq" id="WP_350448083.1">
    <property type="nucleotide sequence ID" value="NZ_CP158373.1"/>
</dbReference>
<feature type="transmembrane region" description="Helical" evidence="2">
    <location>
        <begin position="61"/>
        <end position="78"/>
    </location>
</feature>
<feature type="compositionally biased region" description="Gly residues" evidence="1">
    <location>
        <begin position="23"/>
        <end position="48"/>
    </location>
</feature>
<feature type="signal peptide" evidence="3">
    <location>
        <begin position="1"/>
        <end position="21"/>
    </location>
</feature>
<organism evidence="4">
    <name type="scientific">Pseudomonas solani</name>
    <dbReference type="NCBI Taxonomy" id="2731552"/>
    <lineage>
        <taxon>Bacteria</taxon>
        <taxon>Pseudomonadati</taxon>
        <taxon>Pseudomonadota</taxon>
        <taxon>Gammaproteobacteria</taxon>
        <taxon>Pseudomonadales</taxon>
        <taxon>Pseudomonadaceae</taxon>
        <taxon>Pseudomonas</taxon>
    </lineage>
</organism>
<evidence type="ECO:0000256" key="3">
    <source>
        <dbReference type="SAM" id="SignalP"/>
    </source>
</evidence>
<evidence type="ECO:0000256" key="1">
    <source>
        <dbReference type="SAM" id="MobiDB-lite"/>
    </source>
</evidence>
<keyword evidence="3" id="KW-0732">Signal</keyword>
<keyword evidence="2" id="KW-1133">Transmembrane helix</keyword>